<comment type="caution">
    <text evidence="2">The sequence shown here is derived from an EMBL/GenBank/DDBJ whole genome shotgun (WGS) entry which is preliminary data.</text>
</comment>
<keyword evidence="3" id="KW-1185">Reference proteome</keyword>
<name>A0AAU9K2M5_9CILI</name>
<protein>
    <submittedName>
        <fullName evidence="2">Uncharacterized protein</fullName>
    </submittedName>
</protein>
<sequence>MSAGGNSAFHHFLLNYKISRETPIFALKYKTKAAEYYRAMLDALSENLQYDVDFPSVELGIQLINENSPSYSPNTEMLAPQEYSEIPIQPPLAENIGNVQVPPIENEERPKGWKSWIKAKYTNSVQFGDKVFDKFNNFVSTNPTMKKLDEQGTKAANKINEEVKKFSQHPHVQYVENIAKNTTNHLTEEAKSSYNYLNPKAQKVRNAANNFFIGIESKTKNLSSAAMNYIKNKRNQGPKIDGEVEHPLLQNENPVN</sequence>
<gene>
    <name evidence="2" type="ORF">BSTOLATCC_MIC55911</name>
</gene>
<dbReference type="EMBL" id="CAJZBQ010000054">
    <property type="protein sequence ID" value="CAG9332465.1"/>
    <property type="molecule type" value="Genomic_DNA"/>
</dbReference>
<proteinExistence type="predicted"/>
<reference evidence="2" key="1">
    <citation type="submission" date="2021-09" db="EMBL/GenBank/DDBJ databases">
        <authorList>
            <consortium name="AG Swart"/>
            <person name="Singh M."/>
            <person name="Singh A."/>
            <person name="Seah K."/>
            <person name="Emmerich C."/>
        </authorList>
    </citation>
    <scope>NUCLEOTIDE SEQUENCE</scope>
    <source>
        <strain evidence="2">ATCC30299</strain>
    </source>
</reference>
<dbReference type="Proteomes" id="UP001162131">
    <property type="component" value="Unassembled WGS sequence"/>
</dbReference>
<dbReference type="AlphaFoldDB" id="A0AAU9K2M5"/>
<evidence type="ECO:0000313" key="3">
    <source>
        <dbReference type="Proteomes" id="UP001162131"/>
    </source>
</evidence>
<evidence type="ECO:0000313" key="2">
    <source>
        <dbReference type="EMBL" id="CAG9332465.1"/>
    </source>
</evidence>
<evidence type="ECO:0000256" key="1">
    <source>
        <dbReference type="SAM" id="MobiDB-lite"/>
    </source>
</evidence>
<accession>A0AAU9K2M5</accession>
<feature type="region of interest" description="Disordered" evidence="1">
    <location>
        <begin position="234"/>
        <end position="256"/>
    </location>
</feature>
<organism evidence="2 3">
    <name type="scientific">Blepharisma stoltei</name>
    <dbReference type="NCBI Taxonomy" id="1481888"/>
    <lineage>
        <taxon>Eukaryota</taxon>
        <taxon>Sar</taxon>
        <taxon>Alveolata</taxon>
        <taxon>Ciliophora</taxon>
        <taxon>Postciliodesmatophora</taxon>
        <taxon>Heterotrichea</taxon>
        <taxon>Heterotrichida</taxon>
        <taxon>Blepharismidae</taxon>
        <taxon>Blepharisma</taxon>
    </lineage>
</organism>